<dbReference type="VEuPathDB" id="FungiDB:PSTT_04463"/>
<protein>
    <submittedName>
        <fullName evidence="2">Uncharacterized protein</fullName>
    </submittedName>
</protein>
<dbReference type="VEuPathDB" id="FungiDB:PSHT_10805"/>
<comment type="caution">
    <text evidence="2">The sequence shown here is derived from an EMBL/GenBank/DDBJ whole genome shotgun (WGS) entry which is preliminary data.</text>
</comment>
<sequence length="260" mass="28411">SMINSYLNLASHDPESINTAHSPKDKETLSDEDNSSSSSESESLPHDGLSTLSSPAPTVVVPFKCIVGYSLQLEDRKRGHKSTWEAAKSPAATKMYIDVNHNKQSFEEFKIAAADVCNTLLPGIGLMIGKAGKKNIPKIEWQAFIPNNKGGNLARCTLEAQPLIIDGPTSDLRLLLQRVGAATKLNHTLEDYLTFIGCVSPEAERVSSILRRNGFISYHNFASPSLNNEYLTAVELPLGLVIRLRDSVSGFFNHLSQNST</sequence>
<evidence type="ECO:0000256" key="1">
    <source>
        <dbReference type="SAM" id="MobiDB-lite"/>
    </source>
</evidence>
<reference evidence="2" key="1">
    <citation type="submission" date="2017-12" db="EMBL/GenBank/DDBJ databases">
        <title>Gene loss provides genomic basis for host adaptation in cereal stripe rust fungi.</title>
        <authorList>
            <person name="Xia C."/>
        </authorList>
    </citation>
    <scope>NUCLEOTIDE SEQUENCE [LARGE SCALE GENOMIC DNA]</scope>
    <source>
        <strain evidence="2">93-210</strain>
    </source>
</reference>
<keyword evidence="3" id="KW-1185">Reference proteome</keyword>
<name>A0A2S4VS92_9BASI</name>
<proteinExistence type="predicted"/>
<dbReference type="AlphaFoldDB" id="A0A2S4VS92"/>
<accession>A0A2S4VS92</accession>
<evidence type="ECO:0000313" key="2">
    <source>
        <dbReference type="EMBL" id="POW12406.1"/>
    </source>
</evidence>
<evidence type="ECO:0000313" key="3">
    <source>
        <dbReference type="Proteomes" id="UP000239156"/>
    </source>
</evidence>
<dbReference type="Proteomes" id="UP000239156">
    <property type="component" value="Unassembled WGS sequence"/>
</dbReference>
<organism evidence="2 3">
    <name type="scientific">Puccinia striiformis</name>
    <dbReference type="NCBI Taxonomy" id="27350"/>
    <lineage>
        <taxon>Eukaryota</taxon>
        <taxon>Fungi</taxon>
        <taxon>Dikarya</taxon>
        <taxon>Basidiomycota</taxon>
        <taxon>Pucciniomycotina</taxon>
        <taxon>Pucciniomycetes</taxon>
        <taxon>Pucciniales</taxon>
        <taxon>Pucciniaceae</taxon>
        <taxon>Puccinia</taxon>
    </lineage>
</organism>
<feature type="region of interest" description="Disordered" evidence="1">
    <location>
        <begin position="1"/>
        <end position="51"/>
    </location>
</feature>
<dbReference type="EMBL" id="PKSL01000031">
    <property type="protein sequence ID" value="POW12406.1"/>
    <property type="molecule type" value="Genomic_DNA"/>
</dbReference>
<dbReference type="VEuPathDB" id="FungiDB:PSHT_12361"/>
<gene>
    <name evidence="2" type="ORF">PSTT_04463</name>
</gene>
<feature type="non-terminal residue" evidence="2">
    <location>
        <position position="1"/>
    </location>
</feature>